<feature type="signal peptide" evidence="1">
    <location>
        <begin position="1"/>
        <end position="31"/>
    </location>
</feature>
<protein>
    <submittedName>
        <fullName evidence="2">Ig-like domain repeat protein</fullName>
    </submittedName>
</protein>
<dbReference type="Proteomes" id="UP001614391">
    <property type="component" value="Unassembled WGS sequence"/>
</dbReference>
<keyword evidence="3" id="KW-1185">Reference proteome</keyword>
<feature type="chain" id="PRO_5045734543" evidence="1">
    <location>
        <begin position="32"/>
        <end position="663"/>
    </location>
</feature>
<name>A0ABW8CPH2_STRBI</name>
<comment type="caution">
    <text evidence="2">The sequence shown here is derived from an EMBL/GenBank/DDBJ whole genome shotgun (WGS) entry which is preliminary data.</text>
</comment>
<dbReference type="RefSeq" id="WP_399612380.1">
    <property type="nucleotide sequence ID" value="NZ_JBITYT010000003.1"/>
</dbReference>
<dbReference type="InterPro" id="IPR015943">
    <property type="entry name" value="WD40/YVTN_repeat-like_dom_sf"/>
</dbReference>
<dbReference type="SUPFAM" id="SSF75011">
    <property type="entry name" value="3-carboxy-cis,cis-mucoante lactonizing enzyme"/>
    <property type="match status" value="1"/>
</dbReference>
<evidence type="ECO:0000313" key="2">
    <source>
        <dbReference type="EMBL" id="MFI9119453.1"/>
    </source>
</evidence>
<gene>
    <name evidence="2" type="ORF">ACIGW0_08665</name>
</gene>
<proteinExistence type="predicted"/>
<dbReference type="EMBL" id="JBITYT010000003">
    <property type="protein sequence ID" value="MFI9119453.1"/>
    <property type="molecule type" value="Genomic_DNA"/>
</dbReference>
<organism evidence="2 3">
    <name type="scientific">Streptomyces bikiniensis</name>
    <dbReference type="NCBI Taxonomy" id="1896"/>
    <lineage>
        <taxon>Bacteria</taxon>
        <taxon>Bacillati</taxon>
        <taxon>Actinomycetota</taxon>
        <taxon>Actinomycetes</taxon>
        <taxon>Kitasatosporales</taxon>
        <taxon>Streptomycetaceae</taxon>
        <taxon>Streptomyces</taxon>
    </lineage>
</organism>
<evidence type="ECO:0000256" key="1">
    <source>
        <dbReference type="SAM" id="SignalP"/>
    </source>
</evidence>
<accession>A0ABW8CPH2</accession>
<sequence length="663" mass="69144">MRKRALSAATSFAVLVGSAALVAVTAGPAAADSSRVLPMSSVGDMVVDGVHRKIFISDPYLGKVVATDYAGTVLSTVTGLPGVTGLALSPDSGSLYAAVPGADAVVVLDAGTVTEQARYATGEGTDPQYVAHAGGRIWFGYGDGHHGDIGSVDTSGAEPVVALAQDAEVNYSGAPRLVASPADPNVFAAMSSYYHRFELGTYDASTGTATRTARVPASVGSVGMANDLAFTPDGGKLITATAGNRHRVWRASDMAELPSYASDYHGAAVAVAADGTVAAGSDAAYAPDVFVYRPGETKAVRQYDFPSTGNSSGGDGLGHSALGWEPGGKRLFAVTTASGGNARLQVLDTPTLSAPVVTVKVPATVAVLKPITVSGTVASTLPLPAGTPLTVTRYDAEYPKGKVLGTRALGANGTFSFTETPYAAGNVTYKVAYAGDATHSGASGSAVVNVTPFKSTLLLDQHNRTVNHNTTVTYTAYLGWTHRNRVVEIWADPYGPDPKRLLKRGTVNSAGKLSVTLNMTRDTRVTASFAGDTRSGSAHTGSTVYTRAGVSTTLSRHYKWTKIGSTSYQTYHQSADVLVSAWHNSFPGRQTKYELQVWYAGAWYAGSEGYVRLNNNGMAYILFDGAGAEGVRARVRTAYVDGLSGDNVNTTVYGGWKYFNITR</sequence>
<keyword evidence="1" id="KW-0732">Signal</keyword>
<evidence type="ECO:0000313" key="3">
    <source>
        <dbReference type="Proteomes" id="UP001614391"/>
    </source>
</evidence>
<reference evidence="2 3" key="1">
    <citation type="submission" date="2024-10" db="EMBL/GenBank/DDBJ databases">
        <title>The Natural Products Discovery Center: Release of the First 8490 Sequenced Strains for Exploring Actinobacteria Biosynthetic Diversity.</title>
        <authorList>
            <person name="Kalkreuter E."/>
            <person name="Kautsar S.A."/>
            <person name="Yang D."/>
            <person name="Bader C.D."/>
            <person name="Teijaro C.N."/>
            <person name="Fluegel L."/>
            <person name="Davis C.M."/>
            <person name="Simpson J.R."/>
            <person name="Lauterbach L."/>
            <person name="Steele A.D."/>
            <person name="Gui C."/>
            <person name="Meng S."/>
            <person name="Li G."/>
            <person name="Viehrig K."/>
            <person name="Ye F."/>
            <person name="Su P."/>
            <person name="Kiefer A.F."/>
            <person name="Nichols A."/>
            <person name="Cepeda A.J."/>
            <person name="Yan W."/>
            <person name="Fan B."/>
            <person name="Jiang Y."/>
            <person name="Adhikari A."/>
            <person name="Zheng C.-J."/>
            <person name="Schuster L."/>
            <person name="Cowan T.M."/>
            <person name="Smanski M.J."/>
            <person name="Chevrette M.G."/>
            <person name="De Carvalho L.P.S."/>
            <person name="Shen B."/>
        </authorList>
    </citation>
    <scope>NUCLEOTIDE SEQUENCE [LARGE SCALE GENOMIC DNA]</scope>
    <source>
        <strain evidence="2 3">NPDC053346</strain>
    </source>
</reference>
<dbReference type="Gene3D" id="2.130.10.10">
    <property type="entry name" value="YVTN repeat-like/Quinoprotein amine dehydrogenase"/>
    <property type="match status" value="2"/>
</dbReference>